<protein>
    <submittedName>
        <fullName evidence="3">APC family permease</fullName>
    </submittedName>
</protein>
<feature type="transmembrane region" description="Helical" evidence="2">
    <location>
        <begin position="117"/>
        <end position="139"/>
    </location>
</feature>
<comment type="caution">
    <text evidence="3">The sequence shown here is derived from an EMBL/GenBank/DDBJ whole genome shotgun (WGS) entry which is preliminary data.</text>
</comment>
<feature type="compositionally biased region" description="Basic and acidic residues" evidence="1">
    <location>
        <begin position="75"/>
        <end position="92"/>
    </location>
</feature>
<organism evidence="3 4">
    <name type="scientific">Candidatus Olsenella pullistercoris</name>
    <dbReference type="NCBI Taxonomy" id="2838712"/>
    <lineage>
        <taxon>Bacteria</taxon>
        <taxon>Bacillati</taxon>
        <taxon>Actinomycetota</taxon>
        <taxon>Coriobacteriia</taxon>
        <taxon>Coriobacteriales</taxon>
        <taxon>Atopobiaceae</taxon>
        <taxon>Olsenella</taxon>
    </lineage>
</organism>
<accession>A0A9D2EYQ4</accession>
<reference evidence="3" key="2">
    <citation type="submission" date="2021-04" db="EMBL/GenBank/DDBJ databases">
        <authorList>
            <person name="Gilroy R."/>
        </authorList>
    </citation>
    <scope>NUCLEOTIDE SEQUENCE</scope>
    <source>
        <strain evidence="3">ChiHjej12B11-14209</strain>
    </source>
</reference>
<gene>
    <name evidence="3" type="ORF">IAA19_02475</name>
</gene>
<evidence type="ECO:0000313" key="4">
    <source>
        <dbReference type="Proteomes" id="UP000824062"/>
    </source>
</evidence>
<keyword evidence="2" id="KW-0812">Transmembrane</keyword>
<evidence type="ECO:0000256" key="1">
    <source>
        <dbReference type="SAM" id="MobiDB-lite"/>
    </source>
</evidence>
<dbReference type="EMBL" id="DXBM01000025">
    <property type="protein sequence ID" value="HIZ45871.1"/>
    <property type="molecule type" value="Genomic_DNA"/>
</dbReference>
<feature type="region of interest" description="Disordered" evidence="1">
    <location>
        <begin position="1"/>
        <end position="92"/>
    </location>
</feature>
<dbReference type="AlphaFoldDB" id="A0A9D2EYQ4"/>
<keyword evidence="2" id="KW-1133">Transmembrane helix</keyword>
<sequence>MSLRDTIDGARREAEGNIIGRPKKEAEAVTDKSGDEDKKGFARRSAASAKPSREAAASVHVSSKPKAQPGLFGGDKSETKEEKRERKRRERVESDLRTRAYDLVLRSMEGYRKSEKVFWGIVGAGMVLAVVSLVCAYSFGEQTDLSTWQGMLSVGTLVGAYALIIGGFIFDLVKRRPYRKEAEARVHGLSEKKLTELFEQQRAAEMARKAKKGSK</sequence>
<name>A0A9D2EYQ4_9ACTN</name>
<evidence type="ECO:0000256" key="2">
    <source>
        <dbReference type="SAM" id="Phobius"/>
    </source>
</evidence>
<keyword evidence="2" id="KW-0472">Membrane</keyword>
<reference evidence="3" key="1">
    <citation type="journal article" date="2021" name="PeerJ">
        <title>Extensive microbial diversity within the chicken gut microbiome revealed by metagenomics and culture.</title>
        <authorList>
            <person name="Gilroy R."/>
            <person name="Ravi A."/>
            <person name="Getino M."/>
            <person name="Pursley I."/>
            <person name="Horton D.L."/>
            <person name="Alikhan N.F."/>
            <person name="Baker D."/>
            <person name="Gharbi K."/>
            <person name="Hall N."/>
            <person name="Watson M."/>
            <person name="Adriaenssens E.M."/>
            <person name="Foster-Nyarko E."/>
            <person name="Jarju S."/>
            <person name="Secka A."/>
            <person name="Antonio M."/>
            <person name="Oren A."/>
            <person name="Chaudhuri R.R."/>
            <person name="La Ragione R."/>
            <person name="Hildebrand F."/>
            <person name="Pallen M.J."/>
        </authorList>
    </citation>
    <scope>NUCLEOTIDE SEQUENCE</scope>
    <source>
        <strain evidence="3">ChiHjej12B11-14209</strain>
    </source>
</reference>
<feature type="compositionally biased region" description="Basic and acidic residues" evidence="1">
    <location>
        <begin position="22"/>
        <end position="40"/>
    </location>
</feature>
<feature type="transmembrane region" description="Helical" evidence="2">
    <location>
        <begin position="151"/>
        <end position="170"/>
    </location>
</feature>
<feature type="compositionally biased region" description="Basic and acidic residues" evidence="1">
    <location>
        <begin position="1"/>
        <end position="15"/>
    </location>
</feature>
<proteinExistence type="predicted"/>
<evidence type="ECO:0000313" key="3">
    <source>
        <dbReference type="EMBL" id="HIZ45871.1"/>
    </source>
</evidence>
<feature type="compositionally biased region" description="Low complexity" evidence="1">
    <location>
        <begin position="43"/>
        <end position="58"/>
    </location>
</feature>
<dbReference type="Proteomes" id="UP000824062">
    <property type="component" value="Unassembled WGS sequence"/>
</dbReference>